<evidence type="ECO:0000256" key="5">
    <source>
        <dbReference type="SAM" id="Phobius"/>
    </source>
</evidence>
<comment type="subcellular location">
    <subcellularLocation>
        <location evidence="1">Membrane</location>
        <topology evidence="1">Multi-pass membrane protein</topology>
    </subcellularLocation>
</comment>
<gene>
    <name evidence="7" type="ORF">ENV62_05620</name>
</gene>
<dbReference type="Pfam" id="PF01061">
    <property type="entry name" value="ABC2_membrane"/>
    <property type="match status" value="1"/>
</dbReference>
<evidence type="ECO:0000256" key="4">
    <source>
        <dbReference type="ARBA" id="ARBA00023136"/>
    </source>
</evidence>
<comment type="caution">
    <text evidence="7">The sequence shown here is derived from an EMBL/GenBank/DDBJ whole genome shotgun (WGS) entry which is preliminary data.</text>
</comment>
<dbReference type="InterPro" id="IPR051784">
    <property type="entry name" value="Nod_factor_ABC_transporter"/>
</dbReference>
<proteinExistence type="predicted"/>
<organism evidence="7">
    <name type="scientific">Desulfobacca acetoxidans</name>
    <dbReference type="NCBI Taxonomy" id="60893"/>
    <lineage>
        <taxon>Bacteria</taxon>
        <taxon>Pseudomonadati</taxon>
        <taxon>Thermodesulfobacteriota</taxon>
        <taxon>Desulfobaccia</taxon>
        <taxon>Desulfobaccales</taxon>
        <taxon>Desulfobaccaceae</taxon>
        <taxon>Desulfobacca</taxon>
    </lineage>
</organism>
<feature type="transmembrane region" description="Helical" evidence="5">
    <location>
        <begin position="72"/>
        <end position="93"/>
    </location>
</feature>
<keyword evidence="4 5" id="KW-0472">Membrane</keyword>
<evidence type="ECO:0000256" key="3">
    <source>
        <dbReference type="ARBA" id="ARBA00022989"/>
    </source>
</evidence>
<feature type="transmembrane region" description="Helical" evidence="5">
    <location>
        <begin position="149"/>
        <end position="176"/>
    </location>
</feature>
<accession>A0A7C3SL12</accession>
<feature type="transmembrane region" description="Helical" evidence="5">
    <location>
        <begin position="277"/>
        <end position="297"/>
    </location>
</feature>
<keyword evidence="2 5" id="KW-0812">Transmembrane</keyword>
<keyword evidence="3 5" id="KW-1133">Transmembrane helix</keyword>
<feature type="transmembrane region" description="Helical" evidence="5">
    <location>
        <begin position="105"/>
        <end position="129"/>
    </location>
</feature>
<evidence type="ECO:0000256" key="2">
    <source>
        <dbReference type="ARBA" id="ARBA00022692"/>
    </source>
</evidence>
<sequence length="311" mass="35308">MGWRTPRSTWWWIGRKCAWLPSWRQSHTPLGRCAGSSLRKWIWKTCTVRLRTEFYKIWAFAARSLLLNLRNVFAVFEMFFWPGVAIFSVGLLTRFLKLDPDTVSFILIGAVSMNTVQIGQLDISYSLLYDVWSKSLKHPFIAPVHLSHLILGAGLVGLLRGLIVFGVMGLLSMWLFDMDLSRPGFWGLLFFLSGLFLNALIIGMVVLTLVLRFGHRAEVAAWAFSYLILLLCGLYYPVTILPTGAQELALVIPLTYFLDYFRHFYGFPCLSPHPLLYGFSQCALYLAASYAMVNFALKGALKRGALLKLSE</sequence>
<dbReference type="InterPro" id="IPR013525">
    <property type="entry name" value="ABC2_TM"/>
</dbReference>
<reference evidence="7" key="1">
    <citation type="journal article" date="2020" name="mSystems">
        <title>Genome- and Community-Level Interaction Insights into Carbon Utilization and Element Cycling Functions of Hydrothermarchaeota in Hydrothermal Sediment.</title>
        <authorList>
            <person name="Zhou Z."/>
            <person name="Liu Y."/>
            <person name="Xu W."/>
            <person name="Pan J."/>
            <person name="Luo Z.H."/>
            <person name="Li M."/>
        </authorList>
    </citation>
    <scope>NUCLEOTIDE SEQUENCE [LARGE SCALE GENOMIC DNA]</scope>
    <source>
        <strain evidence="7">SpSt-776</strain>
    </source>
</reference>
<dbReference type="PANTHER" id="PTHR43229:SF3">
    <property type="entry name" value="ABC-TYPE MULTIDRUG TRANSPORT SYSTEM, PERMEASE COMPONENT"/>
    <property type="match status" value="1"/>
</dbReference>
<dbReference type="EMBL" id="DTHB01000042">
    <property type="protein sequence ID" value="HGB14698.1"/>
    <property type="molecule type" value="Genomic_DNA"/>
</dbReference>
<dbReference type="AlphaFoldDB" id="A0A7C3SL12"/>
<dbReference type="PANTHER" id="PTHR43229">
    <property type="entry name" value="NODULATION PROTEIN J"/>
    <property type="match status" value="1"/>
</dbReference>
<dbReference type="GO" id="GO:0140359">
    <property type="term" value="F:ABC-type transporter activity"/>
    <property type="evidence" value="ECO:0007669"/>
    <property type="project" value="InterPro"/>
</dbReference>
<dbReference type="GO" id="GO:0016020">
    <property type="term" value="C:membrane"/>
    <property type="evidence" value="ECO:0007669"/>
    <property type="project" value="UniProtKB-SubCell"/>
</dbReference>
<evidence type="ECO:0000313" key="7">
    <source>
        <dbReference type="EMBL" id="HGB14698.1"/>
    </source>
</evidence>
<feature type="transmembrane region" description="Helical" evidence="5">
    <location>
        <begin position="219"/>
        <end position="236"/>
    </location>
</feature>
<evidence type="ECO:0000259" key="6">
    <source>
        <dbReference type="Pfam" id="PF01061"/>
    </source>
</evidence>
<evidence type="ECO:0000256" key="1">
    <source>
        <dbReference type="ARBA" id="ARBA00004141"/>
    </source>
</evidence>
<name>A0A7C3SL12_9BACT</name>
<feature type="transmembrane region" description="Helical" evidence="5">
    <location>
        <begin position="188"/>
        <end position="213"/>
    </location>
</feature>
<protein>
    <submittedName>
        <fullName evidence="7">ABC transporter permease</fullName>
    </submittedName>
</protein>
<feature type="domain" description="ABC-2 type transporter transmembrane" evidence="6">
    <location>
        <begin position="56"/>
        <end position="263"/>
    </location>
</feature>